<keyword evidence="2" id="KW-1185">Reference proteome</keyword>
<reference evidence="1 2" key="1">
    <citation type="submission" date="2017-01" db="EMBL/GenBank/DDBJ databases">
        <authorList>
            <consortium name="Urmite Genomes"/>
        </authorList>
    </citation>
    <scope>NUCLEOTIDE SEQUENCE [LARGE SCALE GENOMIC DNA]</scope>
    <source>
        <strain evidence="1 2">AB308</strain>
    </source>
</reference>
<name>A0A2U3NGA3_9MYCO</name>
<proteinExistence type="predicted"/>
<gene>
    <name evidence="1" type="ORF">MTAB308_4028</name>
</gene>
<dbReference type="AlphaFoldDB" id="A0A2U3NGA3"/>
<sequence length="203" mass="22360">MSHPIQTVIYHHDAAHTPAWQFFSLPDSIVGGGNTLDSARAKYRGALKFSRGVGGLPDINEYVETEADNLDIWVRTPLSDTEREAATTDATRQLETHPEDRAWFDEHLTAGGYPVVVPGVLDDPISSIFNQMTAFDSLVVWTVYRSADRASSVWLVMAGNRSAGDESLTSLETLGLTESSPLSELVHLAVERELNTFAARFPR</sequence>
<protein>
    <submittedName>
        <fullName evidence="1">Uncharacterized protein</fullName>
    </submittedName>
</protein>
<organism evidence="1 2">
    <name type="scientific">Mycobacterium terramassiliense</name>
    <dbReference type="NCBI Taxonomy" id="1841859"/>
    <lineage>
        <taxon>Bacteria</taxon>
        <taxon>Bacillati</taxon>
        <taxon>Actinomycetota</taxon>
        <taxon>Actinomycetes</taxon>
        <taxon>Mycobacteriales</taxon>
        <taxon>Mycobacteriaceae</taxon>
        <taxon>Mycobacterium</taxon>
    </lineage>
</organism>
<dbReference type="EMBL" id="FTRV01000015">
    <property type="protein sequence ID" value="SPM30520.1"/>
    <property type="molecule type" value="Genomic_DNA"/>
</dbReference>
<dbReference type="STRING" id="1841859.GCA_900157385_04029"/>
<evidence type="ECO:0000313" key="2">
    <source>
        <dbReference type="Proteomes" id="UP000241595"/>
    </source>
</evidence>
<evidence type="ECO:0000313" key="1">
    <source>
        <dbReference type="EMBL" id="SPM30520.1"/>
    </source>
</evidence>
<dbReference type="OrthoDB" id="4733582at2"/>
<dbReference type="Proteomes" id="UP000241595">
    <property type="component" value="Unassembled WGS sequence"/>
</dbReference>
<accession>A0A2U3NGA3</accession>
<dbReference type="RefSeq" id="WP_157900981.1">
    <property type="nucleotide sequence ID" value="NZ_LT717701.1"/>
</dbReference>